<dbReference type="InterPro" id="IPR034197">
    <property type="entry name" value="Peptidases_S8_3"/>
</dbReference>
<evidence type="ECO:0000259" key="8">
    <source>
        <dbReference type="Pfam" id="PF00082"/>
    </source>
</evidence>
<keyword evidence="4 7" id="KW-0378">Hydrolase</keyword>
<dbReference type="PROSITE" id="PS51892">
    <property type="entry name" value="SUBTILASE"/>
    <property type="match status" value="1"/>
</dbReference>
<keyword evidence="3" id="KW-0732">Signal</keyword>
<dbReference type="InterPro" id="IPR015500">
    <property type="entry name" value="Peptidase_S8_subtilisin-rel"/>
</dbReference>
<reference evidence="11 12" key="1">
    <citation type="submission" date="2021-07" db="EMBL/GenBank/DDBJ databases">
        <title>The Aristolochia fimbriata genome: insights into angiosperm evolution, floral development and chemical biosynthesis.</title>
        <authorList>
            <person name="Jiao Y."/>
        </authorList>
    </citation>
    <scope>NUCLEOTIDE SEQUENCE [LARGE SCALE GENOMIC DNA]</scope>
    <source>
        <strain evidence="11">IBCAS-2021</strain>
        <tissue evidence="11">Leaf</tissue>
    </source>
</reference>
<evidence type="ECO:0000256" key="5">
    <source>
        <dbReference type="ARBA" id="ARBA00022825"/>
    </source>
</evidence>
<dbReference type="PROSITE" id="PS00138">
    <property type="entry name" value="SUBTILASE_SER"/>
    <property type="match status" value="1"/>
</dbReference>
<keyword evidence="2 7" id="KW-0645">Protease</keyword>
<evidence type="ECO:0000256" key="3">
    <source>
        <dbReference type="ARBA" id="ARBA00022729"/>
    </source>
</evidence>
<dbReference type="Proteomes" id="UP000825729">
    <property type="component" value="Unassembled WGS sequence"/>
</dbReference>
<dbReference type="Pfam" id="PF17766">
    <property type="entry name" value="fn3_6"/>
    <property type="match status" value="1"/>
</dbReference>
<keyword evidence="5 7" id="KW-0720">Serine protease</keyword>
<dbReference type="Gene3D" id="3.50.30.30">
    <property type="match status" value="1"/>
</dbReference>
<evidence type="ECO:0000313" key="12">
    <source>
        <dbReference type="Proteomes" id="UP000825729"/>
    </source>
</evidence>
<dbReference type="AlphaFoldDB" id="A0AAV7E6R8"/>
<dbReference type="Gene3D" id="2.60.40.2310">
    <property type="match status" value="1"/>
</dbReference>
<dbReference type="InterPro" id="IPR037045">
    <property type="entry name" value="S8pro/Inhibitor_I9_sf"/>
</dbReference>
<feature type="active site" description="Charge relay system" evidence="6 7">
    <location>
        <position position="625"/>
    </location>
</feature>
<dbReference type="InterPro" id="IPR010259">
    <property type="entry name" value="S8pro/Inhibitor_I9"/>
</dbReference>
<evidence type="ECO:0000256" key="7">
    <source>
        <dbReference type="PROSITE-ProRule" id="PRU01240"/>
    </source>
</evidence>
<dbReference type="CDD" id="cd04852">
    <property type="entry name" value="Peptidases_S8_3"/>
    <property type="match status" value="1"/>
</dbReference>
<dbReference type="Gene3D" id="3.30.70.80">
    <property type="entry name" value="Peptidase S8 propeptide/proteinase inhibitor I9"/>
    <property type="match status" value="1"/>
</dbReference>
<protein>
    <submittedName>
        <fullName evidence="11">Uncharacterized protein</fullName>
    </submittedName>
</protein>
<feature type="domain" description="Subtilisin-like protease fibronectin type-III" evidence="10">
    <location>
        <begin position="735"/>
        <end position="836"/>
    </location>
</feature>
<feature type="active site" description="Charge relay system" evidence="6 7">
    <location>
        <position position="293"/>
    </location>
</feature>
<dbReference type="PRINTS" id="PR00723">
    <property type="entry name" value="SUBTILISIN"/>
</dbReference>
<comment type="caution">
    <text evidence="11">The sequence shown here is derived from an EMBL/GenBank/DDBJ whole genome shotgun (WGS) entry which is preliminary data.</text>
</comment>
<evidence type="ECO:0000259" key="10">
    <source>
        <dbReference type="Pfam" id="PF17766"/>
    </source>
</evidence>
<dbReference type="InterPro" id="IPR023828">
    <property type="entry name" value="Peptidase_S8_Ser-AS"/>
</dbReference>
<evidence type="ECO:0000256" key="6">
    <source>
        <dbReference type="PIRSR" id="PIRSR615500-1"/>
    </source>
</evidence>
<feature type="domain" description="Peptidase S8/S53" evidence="8">
    <location>
        <begin position="219"/>
        <end position="676"/>
    </location>
</feature>
<dbReference type="CDD" id="cd02120">
    <property type="entry name" value="PA_subtilisin_like"/>
    <property type="match status" value="1"/>
</dbReference>
<dbReference type="Gene3D" id="3.40.50.200">
    <property type="entry name" value="Peptidase S8/S53 domain"/>
    <property type="match status" value="1"/>
</dbReference>
<dbReference type="FunFam" id="3.40.50.200:FF:000006">
    <property type="entry name" value="Subtilisin-like protease SBT1.5"/>
    <property type="match status" value="1"/>
</dbReference>
<evidence type="ECO:0000259" key="9">
    <source>
        <dbReference type="Pfam" id="PF05922"/>
    </source>
</evidence>
<dbReference type="InterPro" id="IPR045051">
    <property type="entry name" value="SBT"/>
</dbReference>
<dbReference type="InterPro" id="IPR000209">
    <property type="entry name" value="Peptidase_S8/S53_dom"/>
</dbReference>
<dbReference type="GO" id="GO:0004252">
    <property type="term" value="F:serine-type endopeptidase activity"/>
    <property type="evidence" value="ECO:0007669"/>
    <property type="project" value="UniProtKB-UniRule"/>
</dbReference>
<dbReference type="SUPFAM" id="SSF52743">
    <property type="entry name" value="Subtilisin-like"/>
    <property type="match status" value="1"/>
</dbReference>
<dbReference type="EMBL" id="JAINDJ010000007">
    <property type="protein sequence ID" value="KAG9443157.1"/>
    <property type="molecule type" value="Genomic_DNA"/>
</dbReference>
<feature type="active site" description="Charge relay system" evidence="6 7">
    <location>
        <position position="227"/>
    </location>
</feature>
<keyword evidence="12" id="KW-1185">Reference proteome</keyword>
<name>A0AAV7E6R8_ARIFI</name>
<proteinExistence type="inferred from homology"/>
<sequence>MVESKLPNFLPDRSRITHGDAPQFLSTDPFSIERFSLLRQLQKSPSLPSLMPRRDGNLNYENPTVFFITILLLPGVLRVDPVECAVKMFLKSASLAFFLLFLSLQLVLNHGTTNDGRKTYIVYMGDLSETTSSPAALHHSLLSEVLGDDGIARESLVRSYTKSFNAFAARLLPEQARKIKEMEGVVSVFQSKVRHLHTTKSWNFIGFPETVPRNLKVERDVIIGFLDTGIWADSPSFNDKGLGPPPLHWKGKCDTGPNFTGCNNKLIGARYYYYTSGDDTKMDLLSPVDTEGHGTHTASTAVGVPVAGASLYGFASGTARGAVPSARMAMYKVCWSEGCRDENLLAAFDDAIYDGVDVLSISLGANYDNVESMRDVLSDPIAIGAFHAVKRGIFVSCSAGNNGPSMQTVTNAAPWIMTVAALSIGRDFRTLVRIGNKKMFSGFSINTFSPRKRMYPLILGAQATNRSTGDGPSGTCDFQYLDPKKVKGKIVLCDENSFNPPETIAQLGGRGTLVGVSNLGDTPFTFRIPAALIDNRVAKLIEEYANSTRVPRAVIYKSIVVPKRRAPMVASFSSRGPNFSSTRILKANISAPGLNILAAYTPLSTVTGNEGDPRHVDYSILSGTSMSCPHVAGAAAYVKSFHPDWSPAAIKSALITTAREMEFGDWTNIPNEFGHGAGQVNPVQALRPGLVYDADENSYIGFLCKEGINGSLMAPLVGKPVDCSHQRPLRGSDGLNYPSMQFMVESGMEARPFATNFRRLVTNVGSEKAVYKATFVTRSKLLKVTVIPDTLSFTKMHEKKWYKVIVSGGPLGNLGGVSGSLVWTDSVHRVRSPIVVYKEYL</sequence>
<evidence type="ECO:0000256" key="2">
    <source>
        <dbReference type="ARBA" id="ARBA00022670"/>
    </source>
</evidence>
<gene>
    <name evidence="11" type="ORF">H6P81_019011</name>
</gene>
<accession>A0AAV7E6R8</accession>
<dbReference type="InterPro" id="IPR041469">
    <property type="entry name" value="Subtilisin-like_FN3"/>
</dbReference>
<evidence type="ECO:0000256" key="1">
    <source>
        <dbReference type="ARBA" id="ARBA00011073"/>
    </source>
</evidence>
<dbReference type="Pfam" id="PF00082">
    <property type="entry name" value="Peptidase_S8"/>
    <property type="match status" value="1"/>
</dbReference>
<dbReference type="InterPro" id="IPR036852">
    <property type="entry name" value="Peptidase_S8/S53_dom_sf"/>
</dbReference>
<dbReference type="FunFam" id="3.30.70.80:FF:000002">
    <property type="entry name" value="Subtilisin-like protease SBT5.3"/>
    <property type="match status" value="1"/>
</dbReference>
<dbReference type="PANTHER" id="PTHR10795">
    <property type="entry name" value="PROPROTEIN CONVERTASE SUBTILISIN/KEXIN"/>
    <property type="match status" value="1"/>
</dbReference>
<dbReference type="GO" id="GO:0006508">
    <property type="term" value="P:proteolysis"/>
    <property type="evidence" value="ECO:0007669"/>
    <property type="project" value="UniProtKB-KW"/>
</dbReference>
<feature type="domain" description="Inhibitor I9" evidence="9">
    <location>
        <begin position="119"/>
        <end position="197"/>
    </location>
</feature>
<comment type="similarity">
    <text evidence="1 7">Belongs to the peptidase S8 family.</text>
</comment>
<organism evidence="11 12">
    <name type="scientific">Aristolochia fimbriata</name>
    <name type="common">White veined hardy Dutchman's pipe vine</name>
    <dbReference type="NCBI Taxonomy" id="158543"/>
    <lineage>
        <taxon>Eukaryota</taxon>
        <taxon>Viridiplantae</taxon>
        <taxon>Streptophyta</taxon>
        <taxon>Embryophyta</taxon>
        <taxon>Tracheophyta</taxon>
        <taxon>Spermatophyta</taxon>
        <taxon>Magnoliopsida</taxon>
        <taxon>Magnoliidae</taxon>
        <taxon>Piperales</taxon>
        <taxon>Aristolochiaceae</taxon>
        <taxon>Aristolochia</taxon>
    </lineage>
</organism>
<evidence type="ECO:0000256" key="4">
    <source>
        <dbReference type="ARBA" id="ARBA00022801"/>
    </source>
</evidence>
<evidence type="ECO:0000313" key="11">
    <source>
        <dbReference type="EMBL" id="KAG9443157.1"/>
    </source>
</evidence>
<dbReference type="Pfam" id="PF05922">
    <property type="entry name" value="Inhibitor_I9"/>
    <property type="match status" value="1"/>
</dbReference>